<reference evidence="6" key="1">
    <citation type="submission" date="2025-08" db="UniProtKB">
        <authorList>
            <consortium name="RefSeq"/>
        </authorList>
    </citation>
    <scope>IDENTIFICATION</scope>
    <source>
        <strain evidence="6">J_2021</strain>
        <tissue evidence="6">Erythrocytes</tissue>
    </source>
</reference>
<feature type="compositionally biased region" description="Basic residues" evidence="2">
    <location>
        <begin position="467"/>
        <end position="487"/>
    </location>
</feature>
<feature type="region of interest" description="Disordered" evidence="2">
    <location>
        <begin position="522"/>
        <end position="553"/>
    </location>
</feature>
<dbReference type="Bgee" id="108703198">
    <property type="expression patterns" value="Expressed in egg cell and 19 other cell types or tissues"/>
</dbReference>
<feature type="region of interest" description="Disordered" evidence="2">
    <location>
        <begin position="780"/>
        <end position="822"/>
    </location>
</feature>
<dbReference type="OrthoDB" id="10055523at2759"/>
<feature type="compositionally biased region" description="Low complexity" evidence="2">
    <location>
        <begin position="838"/>
        <end position="847"/>
    </location>
</feature>
<feature type="region of interest" description="Disordered" evidence="2">
    <location>
        <begin position="216"/>
        <end position="243"/>
    </location>
</feature>
<feature type="region of interest" description="Disordered" evidence="2">
    <location>
        <begin position="96"/>
        <end position="126"/>
    </location>
</feature>
<feature type="compositionally biased region" description="Polar residues" evidence="2">
    <location>
        <begin position="987"/>
        <end position="1089"/>
    </location>
</feature>
<feature type="compositionally biased region" description="Low complexity" evidence="2">
    <location>
        <begin position="782"/>
        <end position="797"/>
    </location>
</feature>
<dbReference type="GeneID" id="108703198"/>
<dbReference type="Gene3D" id="2.10.25.10">
    <property type="entry name" value="Laminin"/>
    <property type="match status" value="1"/>
</dbReference>
<organism evidence="5 6">
    <name type="scientific">Xenopus laevis</name>
    <name type="common">African clawed frog</name>
    <dbReference type="NCBI Taxonomy" id="8355"/>
    <lineage>
        <taxon>Eukaryota</taxon>
        <taxon>Metazoa</taxon>
        <taxon>Chordata</taxon>
        <taxon>Craniata</taxon>
        <taxon>Vertebrata</taxon>
        <taxon>Euteleostomi</taxon>
        <taxon>Amphibia</taxon>
        <taxon>Batrachia</taxon>
        <taxon>Anura</taxon>
        <taxon>Pipoidea</taxon>
        <taxon>Pipidae</taxon>
        <taxon>Xenopodinae</taxon>
        <taxon>Xenopus</taxon>
        <taxon>Xenopus</taxon>
    </lineage>
</organism>
<protein>
    <submittedName>
        <fullName evidence="6">Uncharacterized protein LOC108703198 isoform X1</fullName>
    </submittedName>
</protein>
<comment type="caution">
    <text evidence="1">Lacks conserved residue(s) required for the propagation of feature annotation.</text>
</comment>
<feature type="region of interest" description="Disordered" evidence="2">
    <location>
        <begin position="972"/>
        <end position="1090"/>
    </location>
</feature>
<feature type="signal peptide" evidence="4">
    <location>
        <begin position="1"/>
        <end position="16"/>
    </location>
</feature>
<keyword evidence="3" id="KW-0812">Transmembrane</keyword>
<gene>
    <name evidence="6" type="primary">LOC108703198</name>
</gene>
<keyword evidence="3" id="KW-0472">Membrane</keyword>
<dbReference type="Proteomes" id="UP000186698">
    <property type="component" value="Chromosome 9_10S"/>
</dbReference>
<evidence type="ECO:0000313" key="6">
    <source>
        <dbReference type="RefSeq" id="XP_018094757.1"/>
    </source>
</evidence>
<keyword evidence="3" id="KW-1133">Transmembrane helix</keyword>
<feature type="region of interest" description="Disordered" evidence="2">
    <location>
        <begin position="671"/>
        <end position="766"/>
    </location>
</feature>
<feature type="compositionally biased region" description="Polar residues" evidence="2">
    <location>
        <begin position="445"/>
        <end position="465"/>
    </location>
</feature>
<keyword evidence="4" id="KW-0732">Signal</keyword>
<feature type="transmembrane region" description="Helical" evidence="3">
    <location>
        <begin position="1430"/>
        <end position="1453"/>
    </location>
</feature>
<dbReference type="PROSITE" id="PS50026">
    <property type="entry name" value="EGF_3"/>
    <property type="match status" value="1"/>
</dbReference>
<feature type="region of interest" description="Disordered" evidence="2">
    <location>
        <begin position="828"/>
        <end position="847"/>
    </location>
</feature>
<evidence type="ECO:0000256" key="2">
    <source>
        <dbReference type="SAM" id="MobiDB-lite"/>
    </source>
</evidence>
<sequence>MIRLLLLLLLLPGAEPIANKADDLESSKECSPMAEDSVPVTTQSMIQSPPPTFLQLRNKEPVPQTLPSMGAELSHLLEKSPFTAPAKVHSIHGERRVVSTSKQNRSALHPTSMPHTGHTHSSKRPAMFRNGNARELALKKLKSKKAPIPQARDLKMTTEKFLAVTEGLGRVLLHEMNVTMQGMGLTYSAVTTSSPELSTTAKHQQVTHGRTFMKRPLKHGFSESPTENRKNISVGSLKPQHSRLPKNKSIIQLPSDLSDFELPNIAHVSSNITFPAILLEKETGLNSHIASEHLKISTTDAAEATKTILGEQVVINSTEKMTLTSQGHRYNDISRPLLFKEPDACATGETRPAHAEGDSKVILKRHDIDLNQSRRSNFSSTAIPIQPDSITKNLPVKLTSARPEIDIETLTQVLQLEKGSSNQALEEVQSNTQPGLGSTKLRRPGNTSVQTETQTKAESGSTTVNPRKIHIHSQAHRSVTNHRKPKQRPQQESEIYNLTQPIITSIQPATHQHDTNKQLHLGQGSKAQTDPNIKTDTQGQSVTSKGARQYSPTTKTDIMLSSMLPPALHDITTKTSPVLTTAALLGTHWFGTLIQTEPGKVNTTQSGIGRIDSNTTAHTQGTSSIQEHLTPIDLDANIIGSHSVITETLPLYSIAGQATDRLPELVSHTKPVGSDWFTPTLSANSEPELSTIRQTTKSHLEPSSNRQPELSTNRQPELSSYSPPEPTTKGQPELSKWSKQELSTNRQPRLSNKSRPELSTASGLEITTQNQQELSTHNHFMSSTETQSELSTLTQTEVSTNNKTALSTQKELETSTKSNTYITASQSVGPEISRTKFSTNSQTTLSSNSHPLVYTVELSRRSQLELTTKTQSELPKISQTERTTTIQPKHSKDNIPELFTENQPGVSSPWHWDPSTKSQIATDRSTQSHQDLTIIHDRPELSTQSLPKLYTYNQTKSSTKNNLLTTIALQTPPEEDLSTEIGPRLSSGRTEPNIETTSSHGTEPYSFTENYSQLSTLKNPGSQPELATQTASLGQTHKTTKSKTQLFTETQPGLTTQTQGESSVSDEQTNTGELMSVPTSKTQITSTQHGPKWQTGLIIEARTTSSKASGTQYVSPATSVTVKDSHANVSETAWNGRNSSHSSSFTWDSGINSTWTHEDTSKSTSNVLPTTANGFHGNATTEDDLTIAARSGQGQIAHVSHTVQLNTSLQMKTTTLTPHSLSDRGPGQPGMDRIFIVDEQLPVFKVEAINVTYRMQLNLALSALCDQPDTCQTLLLQEVTSVYKAVPGFDRIEVQNITSDRTLEYRVQLRVETGSAMSDTLELALSDPTWLFGASHGSEDSLTSRVRSVSMAEDHADPCKDWLSCPLGFQCLSGRSLGSRCHSPCHSGFCHNRGICVHRKEQEPECQCPVGRDFWYMGQTCDYRMTHQRLTAIACAIVLCIIICAATVVYILVRRFQTQILQQKLAQTQSSYRRFSRFDDVPTHFWCPSQTWLTASGSLNSLDNPAFSSSEEVFPLQALGSCVCGCQEGAQKCLRTTPTQPPASDPPRLETSGSSINDLMIDSGKASDVSVSSWPMEPIHWTPFPILHQLSLQSPFHAHRPHSYFEGMELVNTERSWTA</sequence>
<keyword evidence="1" id="KW-0245">EGF-like domain</keyword>
<feature type="compositionally biased region" description="Polar residues" evidence="2">
    <location>
        <begin position="525"/>
        <end position="553"/>
    </location>
</feature>
<dbReference type="RefSeq" id="XP_018094757.1">
    <property type="nucleotide sequence ID" value="XM_018239268.2"/>
</dbReference>
<name>A0A1L8EQR9_XENLA</name>
<feature type="region of interest" description="Disordered" evidence="2">
    <location>
        <begin position="422"/>
        <end position="492"/>
    </location>
</feature>
<evidence type="ECO:0000256" key="4">
    <source>
        <dbReference type="SAM" id="SignalP"/>
    </source>
</evidence>
<dbReference type="KEGG" id="xla:108703198"/>
<dbReference type="InterPro" id="IPR000742">
    <property type="entry name" value="EGF"/>
</dbReference>
<feature type="compositionally biased region" description="Polar residues" evidence="2">
    <location>
        <begin position="677"/>
        <end position="722"/>
    </location>
</feature>
<keyword evidence="5" id="KW-1185">Reference proteome</keyword>
<accession>A0A1L8EQR9</accession>
<feature type="compositionally biased region" description="Polar residues" evidence="2">
    <location>
        <begin position="740"/>
        <end position="766"/>
    </location>
</feature>
<evidence type="ECO:0000256" key="1">
    <source>
        <dbReference type="PROSITE-ProRule" id="PRU00076"/>
    </source>
</evidence>
<feature type="compositionally biased region" description="Polar residues" evidence="2">
    <location>
        <begin position="798"/>
        <end position="822"/>
    </location>
</feature>
<feature type="region of interest" description="Disordered" evidence="2">
    <location>
        <begin position="866"/>
        <end position="888"/>
    </location>
</feature>
<evidence type="ECO:0000256" key="3">
    <source>
        <dbReference type="SAM" id="Phobius"/>
    </source>
</evidence>
<proteinExistence type="predicted"/>
<dbReference type="PaxDb" id="8355-A0A1L8EQR9"/>
<dbReference type="OMA" id="EDHADPC"/>
<feature type="chain" id="PRO_5043624150" evidence="4">
    <location>
        <begin position="17"/>
        <end position="1619"/>
    </location>
</feature>
<evidence type="ECO:0000313" key="5">
    <source>
        <dbReference type="Proteomes" id="UP000186698"/>
    </source>
</evidence>
<feature type="compositionally biased region" description="Polar residues" evidence="2">
    <location>
        <begin position="422"/>
        <end position="436"/>
    </location>
</feature>